<feature type="compositionally biased region" description="Low complexity" evidence="2">
    <location>
        <begin position="105"/>
        <end position="122"/>
    </location>
</feature>
<keyword evidence="1" id="KW-0175">Coiled coil</keyword>
<reference evidence="3 4" key="1">
    <citation type="journal article" date="2021" name="J. Hered.">
        <title>A chromosome-level genome assembly of the parasitoid wasp, Cotesia glomerata (Hymenoptera: Braconidae).</title>
        <authorList>
            <person name="Pinto B.J."/>
            <person name="Weis J.J."/>
            <person name="Gamble T."/>
            <person name="Ode P.J."/>
            <person name="Paul R."/>
            <person name="Zaspel J.M."/>
        </authorList>
    </citation>
    <scope>NUCLEOTIDE SEQUENCE [LARGE SCALE GENOMIC DNA]</scope>
    <source>
        <strain evidence="3">CgM1</strain>
    </source>
</reference>
<name>A0AAV7HX99_COTGL</name>
<protein>
    <submittedName>
        <fullName evidence="3">Uncharacterized protein</fullName>
    </submittedName>
</protein>
<proteinExistence type="predicted"/>
<feature type="coiled-coil region" evidence="1">
    <location>
        <begin position="138"/>
        <end position="172"/>
    </location>
</feature>
<sequence length="203" mass="23274">MSDHEDINYESFLPKFTSSPPPPYSSNYSPISDDFMLSTSLDFMDIDFNNLSNLYDYAPEEDDSLGEIWNYNSTALQPHSSGFVHGGKPLSFMMRSPEPWLSSSSPSSSLSLSSSHSSSNVSLDDDEIRPETVAIEVYQQSQERIVNLEQALIDANERNQELTAELERTRLLQQQWHMQSLQQQEELNFYREYCKSISESMFP</sequence>
<feature type="region of interest" description="Disordered" evidence="2">
    <location>
        <begin position="105"/>
        <end position="125"/>
    </location>
</feature>
<evidence type="ECO:0000256" key="1">
    <source>
        <dbReference type="SAM" id="Coils"/>
    </source>
</evidence>
<keyword evidence="4" id="KW-1185">Reference proteome</keyword>
<dbReference type="AlphaFoldDB" id="A0AAV7HX99"/>
<dbReference type="EMBL" id="JAHXZJ010001864">
    <property type="protein sequence ID" value="KAH0549678.1"/>
    <property type="molecule type" value="Genomic_DNA"/>
</dbReference>
<organism evidence="3 4">
    <name type="scientific">Cotesia glomerata</name>
    <name type="common">Lepidopteran parasitic wasp</name>
    <name type="synonym">Apanteles glomeratus</name>
    <dbReference type="NCBI Taxonomy" id="32391"/>
    <lineage>
        <taxon>Eukaryota</taxon>
        <taxon>Metazoa</taxon>
        <taxon>Ecdysozoa</taxon>
        <taxon>Arthropoda</taxon>
        <taxon>Hexapoda</taxon>
        <taxon>Insecta</taxon>
        <taxon>Pterygota</taxon>
        <taxon>Neoptera</taxon>
        <taxon>Endopterygota</taxon>
        <taxon>Hymenoptera</taxon>
        <taxon>Apocrita</taxon>
        <taxon>Ichneumonoidea</taxon>
        <taxon>Braconidae</taxon>
        <taxon>Microgastrinae</taxon>
        <taxon>Cotesia</taxon>
    </lineage>
</organism>
<comment type="caution">
    <text evidence="3">The sequence shown here is derived from an EMBL/GenBank/DDBJ whole genome shotgun (WGS) entry which is preliminary data.</text>
</comment>
<evidence type="ECO:0000313" key="4">
    <source>
        <dbReference type="Proteomes" id="UP000826195"/>
    </source>
</evidence>
<gene>
    <name evidence="3" type="ORF">KQX54_012270</name>
</gene>
<dbReference type="Proteomes" id="UP000826195">
    <property type="component" value="Unassembled WGS sequence"/>
</dbReference>
<evidence type="ECO:0000256" key="2">
    <source>
        <dbReference type="SAM" id="MobiDB-lite"/>
    </source>
</evidence>
<evidence type="ECO:0000313" key="3">
    <source>
        <dbReference type="EMBL" id="KAH0549678.1"/>
    </source>
</evidence>
<accession>A0AAV7HX99</accession>
<feature type="region of interest" description="Disordered" evidence="2">
    <location>
        <begin position="1"/>
        <end position="24"/>
    </location>
</feature>